<evidence type="ECO:0000256" key="1">
    <source>
        <dbReference type="SAM" id="MobiDB-lite"/>
    </source>
</evidence>
<reference evidence="2" key="1">
    <citation type="submission" date="2023-08" db="EMBL/GenBank/DDBJ databases">
        <authorList>
            <person name="Audoor S."/>
            <person name="Bilcke G."/>
        </authorList>
    </citation>
    <scope>NUCLEOTIDE SEQUENCE</scope>
</reference>
<dbReference type="Proteomes" id="UP001295423">
    <property type="component" value="Unassembled WGS sequence"/>
</dbReference>
<organism evidence="2 3">
    <name type="scientific">Cylindrotheca closterium</name>
    <dbReference type="NCBI Taxonomy" id="2856"/>
    <lineage>
        <taxon>Eukaryota</taxon>
        <taxon>Sar</taxon>
        <taxon>Stramenopiles</taxon>
        <taxon>Ochrophyta</taxon>
        <taxon>Bacillariophyta</taxon>
        <taxon>Bacillariophyceae</taxon>
        <taxon>Bacillariophycidae</taxon>
        <taxon>Bacillariales</taxon>
        <taxon>Bacillariaceae</taxon>
        <taxon>Cylindrotheca</taxon>
    </lineage>
</organism>
<dbReference type="AlphaFoldDB" id="A0AAD2JMH8"/>
<feature type="compositionally biased region" description="Low complexity" evidence="1">
    <location>
        <begin position="23"/>
        <end position="43"/>
    </location>
</feature>
<feature type="region of interest" description="Disordered" evidence="1">
    <location>
        <begin position="1"/>
        <end position="57"/>
    </location>
</feature>
<evidence type="ECO:0000313" key="3">
    <source>
        <dbReference type="Proteomes" id="UP001295423"/>
    </source>
</evidence>
<dbReference type="Gene3D" id="3.40.50.300">
    <property type="entry name" value="P-loop containing nucleotide triphosphate hydrolases"/>
    <property type="match status" value="1"/>
</dbReference>
<proteinExistence type="predicted"/>
<gene>
    <name evidence="2" type="ORF">CYCCA115_LOCUS20845</name>
</gene>
<evidence type="ECO:0008006" key="4">
    <source>
        <dbReference type="Google" id="ProtNLM"/>
    </source>
</evidence>
<keyword evidence="3" id="KW-1185">Reference proteome</keyword>
<dbReference type="EMBL" id="CAKOGP040002202">
    <property type="protein sequence ID" value="CAJ1964891.1"/>
    <property type="molecule type" value="Genomic_DNA"/>
</dbReference>
<dbReference type="SUPFAM" id="SSF52540">
    <property type="entry name" value="P-loop containing nucleoside triphosphate hydrolases"/>
    <property type="match status" value="1"/>
</dbReference>
<accession>A0AAD2JMH8</accession>
<comment type="caution">
    <text evidence="2">The sequence shown here is derived from an EMBL/GenBank/DDBJ whole genome shotgun (WGS) entry which is preliminary data.</text>
</comment>
<feature type="compositionally biased region" description="Basic and acidic residues" evidence="1">
    <location>
        <begin position="9"/>
        <end position="22"/>
    </location>
</feature>
<protein>
    <recommendedName>
        <fullName evidence="4">Sulfotransferase domain-containing protein</fullName>
    </recommendedName>
</protein>
<name>A0AAD2JMH8_9STRA</name>
<sequence>MATLHLRKGSKERFDLLSKESTESTSSSMTISTTRSSTTTTRRPLPPRSSPRSRSSPHSIAWVALTVSAALLVLSPGLTLSNNSRSLLEQQQSKKKKKNSTLRTAPQSVASVVHKKLLNPSQAIVSNAANAAATTAATIRRTTKPTMLIHIGPPKTGTTTLQCHLGLHFAKMVEEDNFYYLGTWYAPLCGLPLEHQIPGFQNVPRPMLLDCYAPHVQKECNQDEQWSQFGALIQQHYDMGHNLILSDEMFHHHFQLEDVQRLKSLLSKKWKVKIMYTYRHFYSSVPSMYHQLNDPYATEKGMANAVEKTLWPSTDGGYRIRSFRESNSFDIQSDMLRFSYWVQEFGSVQVFNMESTKGGGGGGYLASFLCTMMPELKTSSSFYCHENDIAMAAVEESTPTLDDSSRNDNGSAKKFLHYDMMAVAAKDAGLLDSHTYLQRTEVRDAIQQFCEDNGWNDISNFALDCLSQQEMESFLQASLEQAKMMQEYFVVSAPGKEWPLLEQEIKTGFWKHAERKQFCSIDTVASLQEERWQTFFRTRYHNDGGGEGDVTSAETAS</sequence>
<dbReference type="InterPro" id="IPR027417">
    <property type="entry name" value="P-loop_NTPase"/>
</dbReference>
<evidence type="ECO:0000313" key="2">
    <source>
        <dbReference type="EMBL" id="CAJ1964891.1"/>
    </source>
</evidence>